<dbReference type="Pfam" id="PF01852">
    <property type="entry name" value="START"/>
    <property type="match status" value="1"/>
</dbReference>
<evidence type="ECO:0000259" key="1">
    <source>
        <dbReference type="PROSITE" id="PS50848"/>
    </source>
</evidence>
<keyword evidence="3" id="KW-1185">Reference proteome</keyword>
<dbReference type="InterPro" id="IPR023393">
    <property type="entry name" value="START-like_dom_sf"/>
</dbReference>
<reference evidence="2 3" key="1">
    <citation type="submission" date="2019-11" db="EMBL/GenBank/DDBJ databases">
        <title>Pedobacter sp. HMF7056 Genome sequencing and assembly.</title>
        <authorList>
            <person name="Kang H."/>
            <person name="Kim H."/>
            <person name="Joh K."/>
        </authorList>
    </citation>
    <scope>NUCLEOTIDE SEQUENCE [LARGE SCALE GENOMIC DNA]</scope>
    <source>
        <strain evidence="2 3">HMF7056</strain>
    </source>
</reference>
<dbReference type="InterPro" id="IPR028347">
    <property type="entry name" value="START_dom_prot"/>
</dbReference>
<evidence type="ECO:0000313" key="3">
    <source>
        <dbReference type="Proteomes" id="UP000451233"/>
    </source>
</evidence>
<dbReference type="InterPro" id="IPR002913">
    <property type="entry name" value="START_lipid-bd_dom"/>
</dbReference>
<dbReference type="PANTHER" id="PTHR19308">
    <property type="entry name" value="PHOSPHATIDYLCHOLINE TRANSFER PROTEIN"/>
    <property type="match status" value="1"/>
</dbReference>
<evidence type="ECO:0000313" key="2">
    <source>
        <dbReference type="EMBL" id="MXV15714.1"/>
    </source>
</evidence>
<accession>A0A7K1XXH9</accession>
<dbReference type="Gene3D" id="3.30.530.20">
    <property type="match status" value="1"/>
</dbReference>
<gene>
    <name evidence="2" type="ORF">GS398_10400</name>
</gene>
<proteinExistence type="predicted"/>
<dbReference type="AlphaFoldDB" id="A0A7K1XXH9"/>
<organism evidence="2 3">
    <name type="scientific">Hufsiella ginkgonis</name>
    <dbReference type="NCBI Taxonomy" id="2695274"/>
    <lineage>
        <taxon>Bacteria</taxon>
        <taxon>Pseudomonadati</taxon>
        <taxon>Bacteroidota</taxon>
        <taxon>Sphingobacteriia</taxon>
        <taxon>Sphingobacteriales</taxon>
        <taxon>Sphingobacteriaceae</taxon>
        <taxon>Hufsiella</taxon>
    </lineage>
</organism>
<protein>
    <recommendedName>
        <fullName evidence="1">START domain-containing protein</fullName>
    </recommendedName>
</protein>
<dbReference type="RefSeq" id="WP_160906690.1">
    <property type="nucleotide sequence ID" value="NZ_WVHS01000002.1"/>
</dbReference>
<dbReference type="InterPro" id="IPR051213">
    <property type="entry name" value="START_lipid_transfer"/>
</dbReference>
<feature type="domain" description="START" evidence="1">
    <location>
        <begin position="19"/>
        <end position="203"/>
    </location>
</feature>
<dbReference type="SUPFAM" id="SSF55961">
    <property type="entry name" value="Bet v1-like"/>
    <property type="match status" value="1"/>
</dbReference>
<dbReference type="PANTHER" id="PTHR19308:SF14">
    <property type="entry name" value="START DOMAIN-CONTAINING PROTEIN"/>
    <property type="match status" value="1"/>
</dbReference>
<dbReference type="PIRSF" id="PIRSF039033">
    <property type="entry name" value="START_dom"/>
    <property type="match status" value="1"/>
</dbReference>
<name>A0A7K1XXH9_9SPHI</name>
<dbReference type="PROSITE" id="PS50848">
    <property type="entry name" value="START"/>
    <property type="match status" value="1"/>
</dbReference>
<dbReference type="GO" id="GO:0005737">
    <property type="term" value="C:cytoplasm"/>
    <property type="evidence" value="ECO:0007669"/>
    <property type="project" value="UniProtKB-ARBA"/>
</dbReference>
<comment type="caution">
    <text evidence="2">The sequence shown here is derived from an EMBL/GenBank/DDBJ whole genome shotgun (WGS) entry which is preliminary data.</text>
</comment>
<dbReference type="EMBL" id="WVHS01000002">
    <property type="protein sequence ID" value="MXV15714.1"/>
    <property type="molecule type" value="Genomic_DNA"/>
</dbReference>
<dbReference type="Proteomes" id="UP000451233">
    <property type="component" value="Unassembled WGS sequence"/>
</dbReference>
<dbReference type="GO" id="GO:0008289">
    <property type="term" value="F:lipid binding"/>
    <property type="evidence" value="ECO:0007669"/>
    <property type="project" value="InterPro"/>
</dbReference>
<sequence length="203" mass="23375">MYRPVLSILLIFCASTGFSQEKWDLKRNENGIEVYTRKTDSEKFKEIRVVCEFRANFAQLIKTLQQVQDHYKWSYATRKAYMLKQDNPYKFIYYSEIGLPWPLSNRDAITRIVISVDSVSNVLSITGSSMPDFVPEKKGLVRTPYSLAVWKVKALPDNRLAVDYTFSVDPGGSLPAWFVNMASSTGPYTSFMKLRDIVQNQKL</sequence>